<dbReference type="InterPro" id="IPR008780">
    <property type="entry name" value="Plasmodium_Vir"/>
</dbReference>
<feature type="transmembrane region" description="Helical" evidence="1">
    <location>
        <begin position="273"/>
        <end position="294"/>
    </location>
</feature>
<proteinExistence type="predicted"/>
<keyword evidence="1" id="KW-0472">Membrane</keyword>
<evidence type="ECO:0000313" key="2">
    <source>
        <dbReference type="EMBL" id="SBS89485.1"/>
    </source>
</evidence>
<dbReference type="EMBL" id="FLQU01000734">
    <property type="protein sequence ID" value="SBS89485.1"/>
    <property type="molecule type" value="Genomic_DNA"/>
</dbReference>
<name>A0A1A8WE52_PLAOA</name>
<gene>
    <name evidence="2" type="ORF">POVCU2_0055090</name>
</gene>
<dbReference type="Proteomes" id="UP000078560">
    <property type="component" value="Unassembled WGS sequence"/>
</dbReference>
<evidence type="ECO:0000313" key="3">
    <source>
        <dbReference type="Proteomes" id="UP000078560"/>
    </source>
</evidence>
<keyword evidence="1" id="KW-0812">Transmembrane</keyword>
<accession>A0A1A8WE52</accession>
<reference evidence="3" key="1">
    <citation type="submission" date="2016-05" db="EMBL/GenBank/DDBJ databases">
        <authorList>
            <person name="Naeem Raeece"/>
        </authorList>
    </citation>
    <scope>NUCLEOTIDE SEQUENCE [LARGE SCALE GENOMIC DNA]</scope>
</reference>
<keyword evidence="1" id="KW-1133">Transmembrane helix</keyword>
<protein>
    <submittedName>
        <fullName evidence="2">PIR Superfamily Protein</fullName>
    </submittedName>
</protein>
<dbReference type="Pfam" id="PF05795">
    <property type="entry name" value="Plasmodium_Vir"/>
    <property type="match status" value="1"/>
</dbReference>
<dbReference type="AlphaFoldDB" id="A0A1A8WE52"/>
<sequence>MEGSCLDERFDSFGDYSSNYDLFKQIQSEIGEDYETFPYSVLGEKNENENFITSDCLKLRKYLINFNTKENCIKRNCCQYINYFLNDMVRKNYSSDSSIFDIYITYMNHDSNNYIKSLCASEINYMDQNKYKKIKKLYNMYQLYKIFISTKRGTYCLKANSCAIAYNNIITEYPILDDAKFCKALKDFKNEFEANVDISTGECHSKIQNLLPYTNSCKEFLEKPMGNIASSEQQTAGLVLQVASEISDQQKAEQNVRSMADNSTSFSSTVTTLPISLISSGFGVLLIFLSFYKFTPLGHWLRLRTHGFEGISENLDGENYEMKHNNSEYNDENIEYNEYNISYNSL</sequence>
<organism evidence="2 3">
    <name type="scientific">Plasmodium ovale curtisi</name>
    <dbReference type="NCBI Taxonomy" id="864141"/>
    <lineage>
        <taxon>Eukaryota</taxon>
        <taxon>Sar</taxon>
        <taxon>Alveolata</taxon>
        <taxon>Apicomplexa</taxon>
        <taxon>Aconoidasida</taxon>
        <taxon>Haemosporida</taxon>
        <taxon>Plasmodiidae</taxon>
        <taxon>Plasmodium</taxon>
        <taxon>Plasmodium (Plasmodium)</taxon>
    </lineage>
</organism>
<evidence type="ECO:0000256" key="1">
    <source>
        <dbReference type="SAM" id="Phobius"/>
    </source>
</evidence>